<dbReference type="GeneID" id="38782158"/>
<reference evidence="2 3" key="1">
    <citation type="journal article" date="2018" name="Sci. Rep.">
        <title>Genome sequence of the cauliflower mushroom Sparassis crispa (Hanabiratake) and its association with beneficial usage.</title>
        <authorList>
            <person name="Kiyama R."/>
            <person name="Furutani Y."/>
            <person name="Kawaguchi K."/>
            <person name="Nakanishi T."/>
        </authorList>
    </citation>
    <scope>NUCLEOTIDE SEQUENCE [LARGE SCALE GENOMIC DNA]</scope>
</reference>
<sequence>MANNPEDTWSASTYNTTASFVYSQEFTTPILRLLDAKPGERVIDFGCGSGELTLQIKQLVGDTGMAVGFDSSESMIMQCKANGVESAFVGDAQDLKFPSEWSSDLQGGYDAVFSNAALHWCKRDPAGVLESAKRVLKPGGRFVIEMGGYMNCVGVRSALCQVLRTKGYHPDELDPWFFPTTGYYKSLLETHGFHVTSISLHPRITPLKSSLCDWLRLFSRPYWMRDMGDEEAEEIMRTVEDICSVDCCDEQGRWTIMYVRLRVVATI</sequence>
<proteinExistence type="predicted"/>
<dbReference type="OrthoDB" id="10017101at2759"/>
<dbReference type="Pfam" id="PF13847">
    <property type="entry name" value="Methyltransf_31"/>
    <property type="match status" value="1"/>
</dbReference>
<dbReference type="Proteomes" id="UP000287166">
    <property type="component" value="Unassembled WGS sequence"/>
</dbReference>
<keyword evidence="2" id="KW-0808">Transferase</keyword>
<dbReference type="PANTHER" id="PTHR43861:SF1">
    <property type="entry name" value="TRANS-ACONITATE 2-METHYLTRANSFERASE"/>
    <property type="match status" value="1"/>
</dbReference>
<dbReference type="PANTHER" id="PTHR43861">
    <property type="entry name" value="TRANS-ACONITATE 2-METHYLTRANSFERASE-RELATED"/>
    <property type="match status" value="1"/>
</dbReference>
<evidence type="ECO:0000313" key="2">
    <source>
        <dbReference type="EMBL" id="GBE85241.1"/>
    </source>
</evidence>
<gene>
    <name evidence="2" type="ORF">SCP_0704280</name>
</gene>
<keyword evidence="3" id="KW-1185">Reference proteome</keyword>
<dbReference type="GO" id="GO:0008168">
    <property type="term" value="F:methyltransferase activity"/>
    <property type="evidence" value="ECO:0007669"/>
    <property type="project" value="UniProtKB-KW"/>
</dbReference>
<name>A0A401GSM8_9APHY</name>
<feature type="domain" description="Methyltransferase" evidence="1">
    <location>
        <begin position="37"/>
        <end position="145"/>
    </location>
</feature>
<accession>A0A401GSM8</accession>
<dbReference type="CDD" id="cd02440">
    <property type="entry name" value="AdoMet_MTases"/>
    <property type="match status" value="1"/>
</dbReference>
<dbReference type="EMBL" id="BFAD01000007">
    <property type="protein sequence ID" value="GBE85241.1"/>
    <property type="molecule type" value="Genomic_DNA"/>
</dbReference>
<dbReference type="Gene3D" id="3.40.50.150">
    <property type="entry name" value="Vaccinia Virus protein VP39"/>
    <property type="match status" value="1"/>
</dbReference>
<comment type="caution">
    <text evidence="2">The sequence shown here is derived from an EMBL/GenBank/DDBJ whole genome shotgun (WGS) entry which is preliminary data.</text>
</comment>
<keyword evidence="2" id="KW-0489">Methyltransferase</keyword>
<dbReference type="InParanoid" id="A0A401GSM8"/>
<dbReference type="SUPFAM" id="SSF53335">
    <property type="entry name" value="S-adenosyl-L-methionine-dependent methyltransferases"/>
    <property type="match status" value="1"/>
</dbReference>
<dbReference type="InterPro" id="IPR029063">
    <property type="entry name" value="SAM-dependent_MTases_sf"/>
</dbReference>
<dbReference type="GO" id="GO:0032259">
    <property type="term" value="P:methylation"/>
    <property type="evidence" value="ECO:0007669"/>
    <property type="project" value="UniProtKB-KW"/>
</dbReference>
<protein>
    <submittedName>
        <fullName evidence="2">Uncharacterized methyltransferase</fullName>
    </submittedName>
</protein>
<dbReference type="RefSeq" id="XP_027616154.1">
    <property type="nucleotide sequence ID" value="XM_027760353.1"/>
</dbReference>
<evidence type="ECO:0000259" key="1">
    <source>
        <dbReference type="Pfam" id="PF13847"/>
    </source>
</evidence>
<dbReference type="STRING" id="139825.A0A401GSM8"/>
<organism evidence="2 3">
    <name type="scientific">Sparassis crispa</name>
    <dbReference type="NCBI Taxonomy" id="139825"/>
    <lineage>
        <taxon>Eukaryota</taxon>
        <taxon>Fungi</taxon>
        <taxon>Dikarya</taxon>
        <taxon>Basidiomycota</taxon>
        <taxon>Agaricomycotina</taxon>
        <taxon>Agaricomycetes</taxon>
        <taxon>Polyporales</taxon>
        <taxon>Sparassidaceae</taxon>
        <taxon>Sparassis</taxon>
    </lineage>
</organism>
<dbReference type="AlphaFoldDB" id="A0A401GSM8"/>
<dbReference type="InterPro" id="IPR025714">
    <property type="entry name" value="Methyltranfer_dom"/>
</dbReference>
<evidence type="ECO:0000313" key="3">
    <source>
        <dbReference type="Proteomes" id="UP000287166"/>
    </source>
</evidence>